<dbReference type="Pfam" id="PF23843">
    <property type="entry name" value="DUF7210"/>
    <property type="match status" value="1"/>
</dbReference>
<gene>
    <name evidence="2" type="ORF">CTTA_3731</name>
</gene>
<comment type="caution">
    <text evidence="2">The sequence shown here is derived from an EMBL/GenBank/DDBJ whole genome shotgun (WGS) entry which is preliminary data.</text>
</comment>
<name>A0A5A7MG87_COMTE</name>
<proteinExistence type="predicted"/>
<accession>A0A5A7MG87</accession>
<dbReference type="EMBL" id="BKBW01000007">
    <property type="protein sequence ID" value="GEQ76726.1"/>
    <property type="molecule type" value="Genomic_DNA"/>
</dbReference>
<feature type="domain" description="DUF7210" evidence="1">
    <location>
        <begin position="17"/>
        <end position="54"/>
    </location>
</feature>
<evidence type="ECO:0000259" key="1">
    <source>
        <dbReference type="Pfam" id="PF23843"/>
    </source>
</evidence>
<dbReference type="AlphaFoldDB" id="A0A5A7MG87"/>
<organism evidence="2 3">
    <name type="scientific">Comamonas testosteroni</name>
    <name type="common">Pseudomonas testosteroni</name>
    <dbReference type="NCBI Taxonomy" id="285"/>
    <lineage>
        <taxon>Bacteria</taxon>
        <taxon>Pseudomonadati</taxon>
        <taxon>Pseudomonadota</taxon>
        <taxon>Betaproteobacteria</taxon>
        <taxon>Burkholderiales</taxon>
        <taxon>Comamonadaceae</taxon>
        <taxon>Comamonas</taxon>
    </lineage>
</organism>
<dbReference type="Proteomes" id="UP000323105">
    <property type="component" value="Unassembled WGS sequence"/>
</dbReference>
<sequence>MKPSSRRRAAPVQPAMVSVTLKAEHEHLGSLNQPGAEISVHPDTAQWLEAMGVAAPAPTTTQTASQPVNTKD</sequence>
<dbReference type="RefSeq" id="WP_149356398.1">
    <property type="nucleotide sequence ID" value="NZ_BKBW01000007.1"/>
</dbReference>
<evidence type="ECO:0000313" key="2">
    <source>
        <dbReference type="EMBL" id="GEQ76726.1"/>
    </source>
</evidence>
<evidence type="ECO:0000313" key="3">
    <source>
        <dbReference type="Proteomes" id="UP000323105"/>
    </source>
</evidence>
<protein>
    <recommendedName>
        <fullName evidence="1">DUF7210 domain-containing protein</fullName>
    </recommendedName>
</protein>
<reference evidence="2 3" key="1">
    <citation type="journal article" date="2019" name="Microbiol. Resour. Announc.">
        <title>Draft Genome Sequence of Comamonas testosteroni TA441, a Bacterium That Has a Cryptic Phenol Degradation Gene Cluster.</title>
        <authorList>
            <person name="Arai H."/>
            <person name="Ishii M."/>
        </authorList>
    </citation>
    <scope>NUCLEOTIDE SEQUENCE [LARGE SCALE GENOMIC DNA]</scope>
    <source>
        <strain evidence="2 3">TA441</strain>
    </source>
</reference>
<dbReference type="InterPro" id="IPR055634">
    <property type="entry name" value="DUF7210"/>
</dbReference>